<organism evidence="1 2">
    <name type="scientific">Caenorhabditis japonica</name>
    <dbReference type="NCBI Taxonomy" id="281687"/>
    <lineage>
        <taxon>Eukaryota</taxon>
        <taxon>Metazoa</taxon>
        <taxon>Ecdysozoa</taxon>
        <taxon>Nematoda</taxon>
        <taxon>Chromadorea</taxon>
        <taxon>Rhabditida</taxon>
        <taxon>Rhabditina</taxon>
        <taxon>Rhabditomorpha</taxon>
        <taxon>Rhabditoidea</taxon>
        <taxon>Rhabditidae</taxon>
        <taxon>Peloderinae</taxon>
        <taxon>Caenorhabditis</taxon>
    </lineage>
</organism>
<sequence length="83" mass="8064">ISEMGEAVSKDGVVTQVVEALPGGGLFTAPFHAAAGNSKHAVKAAGAGFGTMAAAAVGGPAGYVMVAHTAAINSVINDKLKDN</sequence>
<reference evidence="2" key="1">
    <citation type="submission" date="2010-08" db="EMBL/GenBank/DDBJ databases">
        <authorList>
            <consortium name="Caenorhabditis japonica Sequencing Consortium"/>
            <person name="Wilson R.K."/>
        </authorList>
    </citation>
    <scope>NUCLEOTIDE SEQUENCE [LARGE SCALE GENOMIC DNA]</scope>
    <source>
        <strain evidence="2">DF5081</strain>
    </source>
</reference>
<proteinExistence type="predicted"/>
<protein>
    <submittedName>
        <fullName evidence="1">Uncharacterized protein</fullName>
    </submittedName>
</protein>
<evidence type="ECO:0000313" key="2">
    <source>
        <dbReference type="Proteomes" id="UP000005237"/>
    </source>
</evidence>
<reference evidence="1" key="2">
    <citation type="submission" date="2022-06" db="UniProtKB">
        <authorList>
            <consortium name="EnsemblMetazoa"/>
        </authorList>
    </citation>
    <scope>IDENTIFICATION</scope>
    <source>
        <strain evidence="1">DF5081</strain>
    </source>
</reference>
<dbReference type="AlphaFoldDB" id="A0A8R1IHZ2"/>
<keyword evidence="2" id="KW-1185">Reference proteome</keyword>
<dbReference type="Proteomes" id="UP000005237">
    <property type="component" value="Unassembled WGS sequence"/>
</dbReference>
<dbReference type="EnsemblMetazoa" id="CJA31763.1">
    <property type="protein sequence ID" value="CJA31763.1"/>
    <property type="gene ID" value="WBGene00207610"/>
</dbReference>
<name>A0A8R1IHZ2_CAEJA</name>
<evidence type="ECO:0000313" key="1">
    <source>
        <dbReference type="EnsemblMetazoa" id="CJA31763.1"/>
    </source>
</evidence>
<accession>A0A8R1IHZ2</accession>